<comment type="caution">
    <text evidence="2">The sequence shown here is derived from an EMBL/GenBank/DDBJ whole genome shotgun (WGS) entry which is preliminary data.</text>
</comment>
<dbReference type="EMBL" id="SYUW01000007">
    <property type="protein sequence ID" value="TKF28145.1"/>
    <property type="molecule type" value="Genomic_DNA"/>
</dbReference>
<accession>A0A4U1Z1Z5</accession>
<feature type="signal peptide" evidence="1">
    <location>
        <begin position="1"/>
        <end position="23"/>
    </location>
</feature>
<evidence type="ECO:0000313" key="3">
    <source>
        <dbReference type="Proteomes" id="UP000305234"/>
    </source>
</evidence>
<reference evidence="2 3" key="1">
    <citation type="submission" date="2019-04" db="EMBL/GenBank/DDBJ databases">
        <title>A reverse ecology approach based on a biological definition of microbial populations.</title>
        <authorList>
            <person name="Arevalo P."/>
            <person name="Vaninsberghe D."/>
            <person name="Elsherbini J."/>
            <person name="Gore J."/>
            <person name="Polz M."/>
        </authorList>
    </citation>
    <scope>NUCLEOTIDE SEQUENCE [LARGE SCALE GENOMIC DNA]</scope>
    <source>
        <strain evidence="2 3">10N.261.46.E4</strain>
    </source>
</reference>
<evidence type="ECO:0000256" key="1">
    <source>
        <dbReference type="SAM" id="SignalP"/>
    </source>
</evidence>
<organism evidence="2 3">
    <name type="scientific">Vibrio kanaloae</name>
    <dbReference type="NCBI Taxonomy" id="170673"/>
    <lineage>
        <taxon>Bacteria</taxon>
        <taxon>Pseudomonadati</taxon>
        <taxon>Pseudomonadota</taxon>
        <taxon>Gammaproteobacteria</taxon>
        <taxon>Vibrionales</taxon>
        <taxon>Vibrionaceae</taxon>
        <taxon>Vibrio</taxon>
    </lineage>
</organism>
<evidence type="ECO:0000313" key="2">
    <source>
        <dbReference type="EMBL" id="TKF28145.1"/>
    </source>
</evidence>
<name>A0A4U1Z1Z5_9VIBR</name>
<sequence>MTIMKKHIFLSIALFMTAEPSIANGIFVDNLDTEYKIANDNSWENSPYAIDATSESNAFTGDKCTQISKEQLGSHPDSTKNQDVKCYVTHFPKSDIRTRMQSNEDGDVSVGFSWDFD</sequence>
<protein>
    <submittedName>
        <fullName evidence="2">Uncharacterized protein</fullName>
    </submittedName>
</protein>
<dbReference type="Proteomes" id="UP000305234">
    <property type="component" value="Unassembled WGS sequence"/>
</dbReference>
<dbReference type="AlphaFoldDB" id="A0A4U1Z1Z5"/>
<proteinExistence type="predicted"/>
<feature type="chain" id="PRO_5030103270" evidence="1">
    <location>
        <begin position="24"/>
        <end position="117"/>
    </location>
</feature>
<keyword evidence="1" id="KW-0732">Signal</keyword>
<gene>
    <name evidence="2" type="ORF">FCV52_03065</name>
</gene>